<sequence length="79" mass="8288">MNDAAREQISLVASSVLTKGCTSLSLISSRLVILSIGTRQSLPLQRQLATPTPRANPSGAARARTTINSRPKASLQGSN</sequence>
<name>A0A484FQA1_COLOR</name>
<feature type="compositionally biased region" description="Polar residues" evidence="1">
    <location>
        <begin position="45"/>
        <end position="55"/>
    </location>
</feature>
<feature type="region of interest" description="Disordered" evidence="1">
    <location>
        <begin position="45"/>
        <end position="79"/>
    </location>
</feature>
<dbReference type="AlphaFoldDB" id="A0A484FQA1"/>
<evidence type="ECO:0000313" key="3">
    <source>
        <dbReference type="Proteomes" id="UP000014480"/>
    </source>
</evidence>
<evidence type="ECO:0000256" key="1">
    <source>
        <dbReference type="SAM" id="MobiDB-lite"/>
    </source>
</evidence>
<keyword evidence="3" id="KW-1185">Reference proteome</keyword>
<reference evidence="3" key="2">
    <citation type="journal article" date="2019" name="Mol. Plant Microbe Interact.">
        <title>Genome sequence resources for four phytopathogenic fungi from the Colletotrichum orbiculare species complex.</title>
        <authorList>
            <person name="Gan P."/>
            <person name="Tsushima A."/>
            <person name="Narusaka M."/>
            <person name="Narusaka Y."/>
            <person name="Takano Y."/>
            <person name="Kubo Y."/>
            <person name="Shirasu K."/>
        </authorList>
    </citation>
    <scope>GENOME REANNOTATION</scope>
    <source>
        <strain evidence="3">104-T / ATCC 96160 / CBS 514.97 / LARS 414 / MAFF 240422</strain>
    </source>
</reference>
<reference evidence="3" key="1">
    <citation type="journal article" date="2013" name="New Phytol.">
        <title>Comparative genomic and transcriptomic analyses reveal the hemibiotrophic stage shift of Colletotrichum fungi.</title>
        <authorList>
            <person name="Gan P."/>
            <person name="Ikeda K."/>
            <person name="Irieda H."/>
            <person name="Narusaka M."/>
            <person name="O'Connell R.J."/>
            <person name="Narusaka Y."/>
            <person name="Takano Y."/>
            <person name="Kubo Y."/>
            <person name="Shirasu K."/>
        </authorList>
    </citation>
    <scope>NUCLEOTIDE SEQUENCE [LARGE SCALE GENOMIC DNA]</scope>
    <source>
        <strain evidence="3">104-T / ATCC 96160 / CBS 514.97 / LARS 414 / MAFF 240422</strain>
    </source>
</reference>
<proteinExistence type="predicted"/>
<organism evidence="2 3">
    <name type="scientific">Colletotrichum orbiculare (strain 104-T / ATCC 96160 / CBS 514.97 / LARS 414 / MAFF 240422)</name>
    <name type="common">Cucumber anthracnose fungus</name>
    <name type="synonym">Colletotrichum lagenarium</name>
    <dbReference type="NCBI Taxonomy" id="1213857"/>
    <lineage>
        <taxon>Eukaryota</taxon>
        <taxon>Fungi</taxon>
        <taxon>Dikarya</taxon>
        <taxon>Ascomycota</taxon>
        <taxon>Pezizomycotina</taxon>
        <taxon>Sordariomycetes</taxon>
        <taxon>Hypocreomycetidae</taxon>
        <taxon>Glomerellales</taxon>
        <taxon>Glomerellaceae</taxon>
        <taxon>Colletotrichum</taxon>
        <taxon>Colletotrichum orbiculare species complex</taxon>
    </lineage>
</organism>
<accession>A0A484FQA1</accession>
<dbReference type="Proteomes" id="UP000014480">
    <property type="component" value="Unassembled WGS sequence"/>
</dbReference>
<evidence type="ECO:0000313" key="2">
    <source>
        <dbReference type="EMBL" id="TDZ20460.1"/>
    </source>
</evidence>
<feature type="compositionally biased region" description="Polar residues" evidence="1">
    <location>
        <begin position="65"/>
        <end position="79"/>
    </location>
</feature>
<gene>
    <name evidence="2" type="ORF">Cob_v006578</name>
</gene>
<protein>
    <submittedName>
        <fullName evidence="2">Uncharacterized protein</fullName>
    </submittedName>
</protein>
<dbReference type="EMBL" id="AMCV02000017">
    <property type="protein sequence ID" value="TDZ20460.1"/>
    <property type="molecule type" value="Genomic_DNA"/>
</dbReference>
<comment type="caution">
    <text evidence="2">The sequence shown here is derived from an EMBL/GenBank/DDBJ whole genome shotgun (WGS) entry which is preliminary data.</text>
</comment>